<dbReference type="RefSeq" id="WP_283739130.1">
    <property type="nucleotide sequence ID" value="NZ_JASJEV010000001.1"/>
</dbReference>
<dbReference type="InterPro" id="IPR050931">
    <property type="entry name" value="Mito_Protein_Transport_Metaxin"/>
</dbReference>
<evidence type="ECO:0000313" key="3">
    <source>
        <dbReference type="Proteomes" id="UP001321492"/>
    </source>
</evidence>
<comment type="caution">
    <text evidence="2">The sequence shown here is derived from an EMBL/GenBank/DDBJ whole genome shotgun (WGS) entry which is preliminary data.</text>
</comment>
<sequence length="239" mass="26941">MITLYAFGPGFGLSDLSPFVIKAEILLKMAGLPYRTDRGGFSKAPKGKLPYIRDGERVVCDSTFIRLHLEERHDIDFDEGLSALERATGWAFEKMCEEHLYWALVSERWLMEENFAKVRAAIFDQLPWPLRTLVPPLIQRKVRKALVAQGFGRHSREEMLLLARCDIEAIATQLGDKPFMMGAAPKGVDATVHAFLMTVSSADLASPLVAYTREHANLAAYMQRMQDRFYAEPAMTEAA</sequence>
<dbReference type="SFLD" id="SFLDS00019">
    <property type="entry name" value="Glutathione_Transferase_(cytos"/>
    <property type="match status" value="1"/>
</dbReference>
<dbReference type="Gene3D" id="1.20.1050.10">
    <property type="match status" value="1"/>
</dbReference>
<dbReference type="CDD" id="cd03080">
    <property type="entry name" value="GST_N_Metaxin_like"/>
    <property type="match status" value="1"/>
</dbReference>
<dbReference type="InterPro" id="IPR036282">
    <property type="entry name" value="Glutathione-S-Trfase_C_sf"/>
</dbReference>
<dbReference type="PANTHER" id="PTHR12289:SF41">
    <property type="entry name" value="FAILED AXON CONNECTIONS-RELATED"/>
    <property type="match status" value="1"/>
</dbReference>
<dbReference type="SFLD" id="SFLDG01180">
    <property type="entry name" value="SUF1"/>
    <property type="match status" value="1"/>
</dbReference>
<protein>
    <submittedName>
        <fullName evidence="2">Glutathione S-transferase family protein</fullName>
    </submittedName>
</protein>
<dbReference type="CDD" id="cd03193">
    <property type="entry name" value="GST_C_Metaxin"/>
    <property type="match status" value="1"/>
</dbReference>
<reference evidence="2 3" key="1">
    <citation type="submission" date="2023-05" db="EMBL/GenBank/DDBJ databases">
        <title>Chelatococcus sp. nov., a moderately thermophilic bacterium isolated from hot spring microbial mat.</title>
        <authorList>
            <person name="Hu C.-J."/>
            <person name="Li W.-J."/>
        </authorList>
    </citation>
    <scope>NUCLEOTIDE SEQUENCE [LARGE SCALE GENOMIC DNA]</scope>
    <source>
        <strain evidence="2 3">SYSU G07232</strain>
    </source>
</reference>
<organism evidence="2 3">
    <name type="scientific">Chelatococcus albus</name>
    <dbReference type="NCBI Taxonomy" id="3047466"/>
    <lineage>
        <taxon>Bacteria</taxon>
        <taxon>Pseudomonadati</taxon>
        <taxon>Pseudomonadota</taxon>
        <taxon>Alphaproteobacteria</taxon>
        <taxon>Hyphomicrobiales</taxon>
        <taxon>Chelatococcaceae</taxon>
        <taxon>Chelatococcus</taxon>
    </lineage>
</organism>
<dbReference type="Pfam" id="PF17171">
    <property type="entry name" value="GST_C_6"/>
    <property type="match status" value="1"/>
</dbReference>
<gene>
    <name evidence="2" type="ORF">QNA08_02755</name>
</gene>
<dbReference type="InterPro" id="IPR004045">
    <property type="entry name" value="Glutathione_S-Trfase_N"/>
</dbReference>
<dbReference type="InterPro" id="IPR033468">
    <property type="entry name" value="Metaxin_GST"/>
</dbReference>
<dbReference type="PROSITE" id="PS50404">
    <property type="entry name" value="GST_NTER"/>
    <property type="match status" value="1"/>
</dbReference>
<dbReference type="SUPFAM" id="SSF47616">
    <property type="entry name" value="GST C-terminal domain-like"/>
    <property type="match status" value="1"/>
</dbReference>
<accession>A0ABT7ACQ8</accession>
<dbReference type="PANTHER" id="PTHR12289">
    <property type="entry name" value="METAXIN RELATED"/>
    <property type="match status" value="1"/>
</dbReference>
<proteinExistence type="predicted"/>
<evidence type="ECO:0000259" key="1">
    <source>
        <dbReference type="PROSITE" id="PS50404"/>
    </source>
</evidence>
<dbReference type="SFLD" id="SFLDG01200">
    <property type="entry name" value="SUF1.1"/>
    <property type="match status" value="1"/>
</dbReference>
<evidence type="ECO:0000313" key="2">
    <source>
        <dbReference type="EMBL" id="MDJ1157158.1"/>
    </source>
</evidence>
<dbReference type="Pfam" id="PF17172">
    <property type="entry name" value="GST_N_4"/>
    <property type="match status" value="1"/>
</dbReference>
<dbReference type="Proteomes" id="UP001321492">
    <property type="component" value="Unassembled WGS sequence"/>
</dbReference>
<dbReference type="Gene3D" id="3.40.30.10">
    <property type="entry name" value="Glutaredoxin"/>
    <property type="match status" value="1"/>
</dbReference>
<dbReference type="InterPro" id="IPR040079">
    <property type="entry name" value="Glutathione_S-Trfase"/>
</dbReference>
<dbReference type="SUPFAM" id="SSF52833">
    <property type="entry name" value="Thioredoxin-like"/>
    <property type="match status" value="1"/>
</dbReference>
<name>A0ABT7ACQ8_9HYPH</name>
<dbReference type="EMBL" id="JASJEV010000001">
    <property type="protein sequence ID" value="MDJ1157158.1"/>
    <property type="molecule type" value="Genomic_DNA"/>
</dbReference>
<feature type="domain" description="GST N-terminal" evidence="1">
    <location>
        <begin position="7"/>
        <end position="77"/>
    </location>
</feature>
<keyword evidence="3" id="KW-1185">Reference proteome</keyword>
<dbReference type="InterPro" id="IPR036249">
    <property type="entry name" value="Thioredoxin-like_sf"/>
</dbReference>
<dbReference type="InterPro" id="IPR026928">
    <property type="entry name" value="FAX/IsoI-like"/>
</dbReference>
<dbReference type="InterPro" id="IPR012336">
    <property type="entry name" value="Thioredoxin-like_fold"/>
</dbReference>